<evidence type="ECO:0000259" key="1">
    <source>
        <dbReference type="PROSITE" id="PS50943"/>
    </source>
</evidence>
<dbReference type="CDD" id="cd00093">
    <property type="entry name" value="HTH_XRE"/>
    <property type="match status" value="1"/>
</dbReference>
<reference evidence="2" key="1">
    <citation type="journal article" date="2020" name="mSystems">
        <title>Genome- and Community-Level Interaction Insights into Carbon Utilization and Element Cycling Functions of Hydrothermarchaeota in Hydrothermal Sediment.</title>
        <authorList>
            <person name="Zhou Z."/>
            <person name="Liu Y."/>
            <person name="Xu W."/>
            <person name="Pan J."/>
            <person name="Luo Z.H."/>
            <person name="Li M."/>
        </authorList>
    </citation>
    <scope>NUCLEOTIDE SEQUENCE [LARGE SCALE GENOMIC DNA]</scope>
    <source>
        <strain evidence="2">SpSt-548</strain>
    </source>
</reference>
<gene>
    <name evidence="2" type="ORF">ENT08_06860</name>
</gene>
<accession>A0A7V4LD91</accession>
<name>A0A7V4LD91_9BACT</name>
<dbReference type="GO" id="GO:0003677">
    <property type="term" value="F:DNA binding"/>
    <property type="evidence" value="ECO:0007669"/>
    <property type="project" value="InterPro"/>
</dbReference>
<dbReference type="SMART" id="SM00530">
    <property type="entry name" value="HTH_XRE"/>
    <property type="match status" value="1"/>
</dbReference>
<dbReference type="SUPFAM" id="SSF47413">
    <property type="entry name" value="lambda repressor-like DNA-binding domains"/>
    <property type="match status" value="1"/>
</dbReference>
<dbReference type="PROSITE" id="PS50943">
    <property type="entry name" value="HTH_CROC1"/>
    <property type="match status" value="1"/>
</dbReference>
<dbReference type="InterPro" id="IPR001387">
    <property type="entry name" value="Cro/C1-type_HTH"/>
</dbReference>
<organism evidence="2">
    <name type="scientific">Desulfobacca acetoxidans</name>
    <dbReference type="NCBI Taxonomy" id="60893"/>
    <lineage>
        <taxon>Bacteria</taxon>
        <taxon>Pseudomonadati</taxon>
        <taxon>Thermodesulfobacteriota</taxon>
        <taxon>Desulfobaccia</taxon>
        <taxon>Desulfobaccales</taxon>
        <taxon>Desulfobaccaceae</taxon>
        <taxon>Desulfobacca</taxon>
    </lineage>
</organism>
<proteinExistence type="predicted"/>
<dbReference type="Gene3D" id="1.10.260.40">
    <property type="entry name" value="lambda repressor-like DNA-binding domains"/>
    <property type="match status" value="1"/>
</dbReference>
<protein>
    <submittedName>
        <fullName evidence="2">XRE family transcriptional regulator</fullName>
    </submittedName>
</protein>
<sequence>MPRGNKPANLDYVINLRKLKEFRRRAGLSLKEVQEATGILPSNLSEFENGRLMLQFHKLKSLIELYRLDVFEVLDLLRLRLLEPKLLRDFRRACREVHTTPAQALQDFLVVFTHEVQK</sequence>
<dbReference type="AlphaFoldDB" id="A0A7V4LD91"/>
<dbReference type="Pfam" id="PF13560">
    <property type="entry name" value="HTH_31"/>
    <property type="match status" value="1"/>
</dbReference>
<evidence type="ECO:0000313" key="2">
    <source>
        <dbReference type="EMBL" id="HGS05443.1"/>
    </source>
</evidence>
<dbReference type="InterPro" id="IPR010982">
    <property type="entry name" value="Lambda_DNA-bd_dom_sf"/>
</dbReference>
<dbReference type="EMBL" id="DSXI01000402">
    <property type="protein sequence ID" value="HGS05443.1"/>
    <property type="molecule type" value="Genomic_DNA"/>
</dbReference>
<comment type="caution">
    <text evidence="2">The sequence shown here is derived from an EMBL/GenBank/DDBJ whole genome shotgun (WGS) entry which is preliminary data.</text>
</comment>
<feature type="domain" description="HTH cro/C1-type" evidence="1">
    <location>
        <begin position="19"/>
        <end position="73"/>
    </location>
</feature>